<comment type="subcellular location">
    <subcellularLocation>
        <location evidence="6">Cell membrane</location>
        <topology evidence="6">Multi-pass membrane protein</topology>
    </subcellularLocation>
    <subcellularLocation>
        <location evidence="1">Membrane</location>
        <topology evidence="1">Multi-pass membrane protein</topology>
    </subcellularLocation>
</comment>
<evidence type="ECO:0000256" key="5">
    <source>
        <dbReference type="ARBA" id="ARBA00023136"/>
    </source>
</evidence>
<dbReference type="Proteomes" id="UP000824118">
    <property type="component" value="Unassembled WGS sequence"/>
</dbReference>
<evidence type="ECO:0000256" key="4">
    <source>
        <dbReference type="ARBA" id="ARBA00022989"/>
    </source>
</evidence>
<organism evidence="8 9">
    <name type="scientific">Candidatus Limousia pullorum</name>
    <dbReference type="NCBI Taxonomy" id="2840860"/>
    <lineage>
        <taxon>Bacteria</taxon>
        <taxon>Bacillati</taxon>
        <taxon>Bacillota</taxon>
        <taxon>Clostridia</taxon>
        <taxon>Eubacteriales</taxon>
        <taxon>Oscillospiraceae</taxon>
        <taxon>Oscillospiraceae incertae sedis</taxon>
        <taxon>Candidatus Limousia</taxon>
    </lineage>
</organism>
<evidence type="ECO:0000256" key="7">
    <source>
        <dbReference type="SAM" id="Phobius"/>
    </source>
</evidence>
<comment type="similarity">
    <text evidence="2 6">Belongs to the ABC-3 integral membrane protein family.</text>
</comment>
<dbReference type="GO" id="GO:0055085">
    <property type="term" value="P:transmembrane transport"/>
    <property type="evidence" value="ECO:0007669"/>
    <property type="project" value="InterPro"/>
</dbReference>
<evidence type="ECO:0000313" key="8">
    <source>
        <dbReference type="EMBL" id="HIU50443.1"/>
    </source>
</evidence>
<dbReference type="EMBL" id="DVNG01000082">
    <property type="protein sequence ID" value="HIU50443.1"/>
    <property type="molecule type" value="Genomic_DNA"/>
</dbReference>
<gene>
    <name evidence="8" type="ORF">IAD22_05470</name>
</gene>
<keyword evidence="3 6" id="KW-0812">Transmembrane</keyword>
<accession>A0A9D1LYG0</accession>
<dbReference type="PANTHER" id="PTHR30477:SF0">
    <property type="entry name" value="METAL TRANSPORT SYSTEM MEMBRANE PROTEIN TM_0125-RELATED"/>
    <property type="match status" value="1"/>
</dbReference>
<feature type="transmembrane region" description="Helical" evidence="7">
    <location>
        <begin position="93"/>
        <end position="116"/>
    </location>
</feature>
<feature type="transmembrane region" description="Helical" evidence="7">
    <location>
        <begin position="175"/>
        <end position="193"/>
    </location>
</feature>
<evidence type="ECO:0000256" key="3">
    <source>
        <dbReference type="ARBA" id="ARBA00022692"/>
    </source>
</evidence>
<reference evidence="8" key="1">
    <citation type="submission" date="2020-10" db="EMBL/GenBank/DDBJ databases">
        <authorList>
            <person name="Gilroy R."/>
        </authorList>
    </citation>
    <scope>NUCLEOTIDE SEQUENCE</scope>
    <source>
        <strain evidence="8">ChiGjej1B1-1684</strain>
    </source>
</reference>
<sequence>MIEMIGEMMSYPFMVRAVVVGVLVSLCAALLGVSLVLKRYSMIGDGLSHVGFGAMAVATAFNFAPLVFSIPVVIAAAFLLLRISESSKIKGDSAIAIISTGALAVGVITVSLTTGMNTDVSSYMFGSILSMTDDDVVLSVILCICVLFMFVFFYTKIFAVTFDESFAKATGTRTGLYNSLIALLTAVTVVLGMRMMGALLISALIIFPALTSMSLCKSFRSVTICSVILSLVCFLVGITASYGLNTPTGATVVVVNIIALIIFKLIAGFRCRFLKDKT</sequence>
<dbReference type="Pfam" id="PF00950">
    <property type="entry name" value="ABC-3"/>
    <property type="match status" value="1"/>
</dbReference>
<feature type="transmembrane region" description="Helical" evidence="7">
    <location>
        <begin position="250"/>
        <end position="269"/>
    </location>
</feature>
<evidence type="ECO:0000256" key="2">
    <source>
        <dbReference type="ARBA" id="ARBA00008034"/>
    </source>
</evidence>
<dbReference type="SUPFAM" id="SSF81345">
    <property type="entry name" value="ABC transporter involved in vitamin B12 uptake, BtuC"/>
    <property type="match status" value="1"/>
</dbReference>
<keyword evidence="4 7" id="KW-1133">Transmembrane helix</keyword>
<dbReference type="Gene3D" id="1.10.3470.10">
    <property type="entry name" value="ABC transporter involved in vitamin B12 uptake, BtuC"/>
    <property type="match status" value="1"/>
</dbReference>
<comment type="caution">
    <text evidence="8">The sequence shown here is derived from an EMBL/GenBank/DDBJ whole genome shotgun (WGS) entry which is preliminary data.</text>
</comment>
<proteinExistence type="inferred from homology"/>
<feature type="transmembrane region" description="Helical" evidence="7">
    <location>
        <begin position="56"/>
        <end position="81"/>
    </location>
</feature>
<dbReference type="InterPro" id="IPR037294">
    <property type="entry name" value="ABC_BtuC-like"/>
</dbReference>
<dbReference type="InterPro" id="IPR001626">
    <property type="entry name" value="ABC_TroCD"/>
</dbReference>
<feature type="transmembrane region" description="Helical" evidence="7">
    <location>
        <begin position="199"/>
        <end position="216"/>
    </location>
</feature>
<evidence type="ECO:0000313" key="9">
    <source>
        <dbReference type="Proteomes" id="UP000824118"/>
    </source>
</evidence>
<keyword evidence="6" id="KW-0813">Transport</keyword>
<evidence type="ECO:0000256" key="1">
    <source>
        <dbReference type="ARBA" id="ARBA00004141"/>
    </source>
</evidence>
<feature type="transmembrane region" description="Helical" evidence="7">
    <location>
        <begin position="223"/>
        <end position="244"/>
    </location>
</feature>
<evidence type="ECO:0000256" key="6">
    <source>
        <dbReference type="RuleBase" id="RU003943"/>
    </source>
</evidence>
<dbReference type="GO" id="GO:0010043">
    <property type="term" value="P:response to zinc ion"/>
    <property type="evidence" value="ECO:0007669"/>
    <property type="project" value="TreeGrafter"/>
</dbReference>
<reference evidence="8" key="2">
    <citation type="journal article" date="2021" name="PeerJ">
        <title>Extensive microbial diversity within the chicken gut microbiome revealed by metagenomics and culture.</title>
        <authorList>
            <person name="Gilroy R."/>
            <person name="Ravi A."/>
            <person name="Getino M."/>
            <person name="Pursley I."/>
            <person name="Horton D.L."/>
            <person name="Alikhan N.F."/>
            <person name="Baker D."/>
            <person name="Gharbi K."/>
            <person name="Hall N."/>
            <person name="Watson M."/>
            <person name="Adriaenssens E.M."/>
            <person name="Foster-Nyarko E."/>
            <person name="Jarju S."/>
            <person name="Secka A."/>
            <person name="Antonio M."/>
            <person name="Oren A."/>
            <person name="Chaudhuri R.R."/>
            <person name="La Ragione R."/>
            <person name="Hildebrand F."/>
            <person name="Pallen M.J."/>
        </authorList>
    </citation>
    <scope>NUCLEOTIDE SEQUENCE</scope>
    <source>
        <strain evidence="8">ChiGjej1B1-1684</strain>
    </source>
</reference>
<dbReference type="GO" id="GO:0043190">
    <property type="term" value="C:ATP-binding cassette (ABC) transporter complex"/>
    <property type="evidence" value="ECO:0007669"/>
    <property type="project" value="InterPro"/>
</dbReference>
<name>A0A9D1LYG0_9FIRM</name>
<keyword evidence="5 7" id="KW-0472">Membrane</keyword>
<dbReference type="AlphaFoldDB" id="A0A9D1LYG0"/>
<feature type="transmembrane region" description="Helical" evidence="7">
    <location>
        <begin position="136"/>
        <end position="154"/>
    </location>
</feature>
<protein>
    <submittedName>
        <fullName evidence="8">Metal ABC transporter permease</fullName>
    </submittedName>
</protein>
<dbReference type="PANTHER" id="PTHR30477">
    <property type="entry name" value="ABC-TRANSPORTER METAL-BINDING PROTEIN"/>
    <property type="match status" value="1"/>
</dbReference>